<dbReference type="OrthoDB" id="6245289at2759"/>
<accession>A0A8T0DJY3</accession>
<gene>
    <name evidence="1" type="ORF">P879_04898</name>
</gene>
<dbReference type="EMBL" id="JTDF01003065">
    <property type="protein sequence ID" value="KAF8568153.1"/>
    <property type="molecule type" value="Genomic_DNA"/>
</dbReference>
<keyword evidence="2" id="KW-1185">Reference proteome</keyword>
<dbReference type="Proteomes" id="UP000699462">
    <property type="component" value="Unassembled WGS sequence"/>
</dbReference>
<sequence length="159" mass="18334">MLFSQEQLKSILQRFDHFDEECLSRSTRKFVASAFGSYDLLQPLTELESSLKSLVRRYPEILDYQNKINEQKYFLMVSHDQQKQLIRAIVDLDMFVHDLSAFYTLVQNQQGLREELVTVVTNIQHVLKVKQLVDRTVPLISSAREVIGANTAGSVESLL</sequence>
<organism evidence="1 2">
    <name type="scientific">Paragonimus westermani</name>
    <dbReference type="NCBI Taxonomy" id="34504"/>
    <lineage>
        <taxon>Eukaryota</taxon>
        <taxon>Metazoa</taxon>
        <taxon>Spiralia</taxon>
        <taxon>Lophotrochozoa</taxon>
        <taxon>Platyhelminthes</taxon>
        <taxon>Trematoda</taxon>
        <taxon>Digenea</taxon>
        <taxon>Plagiorchiida</taxon>
        <taxon>Troglotremata</taxon>
        <taxon>Troglotrematidae</taxon>
        <taxon>Paragonimus</taxon>
    </lineage>
</organism>
<name>A0A8T0DJY3_9TREM</name>
<reference evidence="1 2" key="1">
    <citation type="submission" date="2019-07" db="EMBL/GenBank/DDBJ databases">
        <title>Annotation for the trematode Paragonimus westermani.</title>
        <authorList>
            <person name="Choi Y.-J."/>
        </authorList>
    </citation>
    <scope>NUCLEOTIDE SEQUENCE [LARGE SCALE GENOMIC DNA]</scope>
    <source>
        <strain evidence="1">180907_Pwestermani</strain>
    </source>
</reference>
<dbReference type="AlphaFoldDB" id="A0A8T0DJY3"/>
<evidence type="ECO:0000313" key="2">
    <source>
        <dbReference type="Proteomes" id="UP000699462"/>
    </source>
</evidence>
<comment type="caution">
    <text evidence="1">The sequence shown here is derived from an EMBL/GenBank/DDBJ whole genome shotgun (WGS) entry which is preliminary data.</text>
</comment>
<protein>
    <submittedName>
        <fullName evidence="1">Uncharacterized protein</fullName>
    </submittedName>
</protein>
<evidence type="ECO:0000313" key="1">
    <source>
        <dbReference type="EMBL" id="KAF8568153.1"/>
    </source>
</evidence>
<proteinExistence type="predicted"/>